<dbReference type="CDD" id="cd11711">
    <property type="entry name" value="GINS_A_Sld5"/>
    <property type="match status" value="1"/>
</dbReference>
<dbReference type="EMBL" id="JALNTZ010000004">
    <property type="protein sequence ID" value="KAJ3653305.1"/>
    <property type="molecule type" value="Genomic_DNA"/>
</dbReference>
<reference evidence="9" key="1">
    <citation type="journal article" date="2023" name="G3 (Bethesda)">
        <title>Whole genome assemblies of Zophobas morio and Tenebrio molitor.</title>
        <authorList>
            <person name="Kaur S."/>
            <person name="Stinson S.A."/>
            <person name="diCenzo G.C."/>
        </authorList>
    </citation>
    <scope>NUCLEOTIDE SEQUENCE</scope>
    <source>
        <strain evidence="9">QUZm001</strain>
    </source>
</reference>
<dbReference type="PANTHER" id="PTHR21206">
    <property type="entry name" value="SLD5 PROTEIN"/>
    <property type="match status" value="1"/>
</dbReference>
<dbReference type="InterPro" id="IPR008591">
    <property type="entry name" value="GINS_Sld5"/>
</dbReference>
<comment type="function">
    <text evidence="6">The GINS complex plays an essential role in the initiation of DNA replication.</text>
</comment>
<protein>
    <recommendedName>
        <fullName evidence="3 6">DNA replication complex GINS protein SLD5</fullName>
    </recommendedName>
</protein>
<dbReference type="PANTHER" id="PTHR21206:SF0">
    <property type="entry name" value="DNA REPLICATION COMPLEX GINS PROTEIN SLD5"/>
    <property type="match status" value="1"/>
</dbReference>
<dbReference type="Gene3D" id="3.40.5.60">
    <property type="match status" value="1"/>
</dbReference>
<keyword evidence="5 6" id="KW-0539">Nucleus</keyword>
<dbReference type="AlphaFoldDB" id="A0AA38ICI4"/>
<dbReference type="Gene3D" id="1.20.58.1030">
    <property type="match status" value="1"/>
</dbReference>
<dbReference type="InterPro" id="IPR038749">
    <property type="entry name" value="Sld5_GINS_A"/>
</dbReference>
<dbReference type="InterPro" id="IPR021151">
    <property type="entry name" value="GINS_A"/>
</dbReference>
<evidence type="ECO:0000259" key="7">
    <source>
        <dbReference type="Pfam" id="PF05916"/>
    </source>
</evidence>
<dbReference type="GO" id="GO:0000811">
    <property type="term" value="C:GINS complex"/>
    <property type="evidence" value="ECO:0007669"/>
    <property type="project" value="UniProtKB-UniRule"/>
</dbReference>
<gene>
    <name evidence="9" type="ORF">Zmor_012564</name>
</gene>
<evidence type="ECO:0000256" key="3">
    <source>
        <dbReference type="ARBA" id="ARBA00014804"/>
    </source>
</evidence>
<comment type="similarity">
    <text evidence="2 6">Belongs to the GINS4/SLD5 family.</text>
</comment>
<keyword evidence="10" id="KW-1185">Reference proteome</keyword>
<sequence>MDEDTDDILNNIIDDDDDANIQMTPAELIQKMEEIWINEKFAPELLPHEQEIVDLVLSQISAMEDNVETLPSADFKKGFYQLEIDRIRFVVTSYLRQRLEKIETYVLHVLKEDEEREEAYLSEAEQQFALKYKEALEEHFDNATMFYPGLPFEDWKSNFVRPNMNSFVFLKAKSNVEGVVVDRGQGDDNEIVDIKAGSQMLISYKGVSDLIKKGDLRLI</sequence>
<dbReference type="SUPFAM" id="SSF160059">
    <property type="entry name" value="PriA/YqbF domain"/>
    <property type="match status" value="1"/>
</dbReference>
<dbReference type="Pfam" id="PF16922">
    <property type="entry name" value="SLD5_C"/>
    <property type="match status" value="1"/>
</dbReference>
<dbReference type="GO" id="GO:0000727">
    <property type="term" value="P:double-strand break repair via break-induced replication"/>
    <property type="evidence" value="ECO:0007669"/>
    <property type="project" value="TreeGrafter"/>
</dbReference>
<evidence type="ECO:0000313" key="10">
    <source>
        <dbReference type="Proteomes" id="UP001168821"/>
    </source>
</evidence>
<evidence type="ECO:0000256" key="1">
    <source>
        <dbReference type="ARBA" id="ARBA00004123"/>
    </source>
</evidence>
<dbReference type="Proteomes" id="UP001168821">
    <property type="component" value="Unassembled WGS sequence"/>
</dbReference>
<dbReference type="GO" id="GO:0006261">
    <property type="term" value="P:DNA-templated DNA replication"/>
    <property type="evidence" value="ECO:0007669"/>
    <property type="project" value="InterPro"/>
</dbReference>
<dbReference type="Pfam" id="PF05916">
    <property type="entry name" value="Sld5"/>
    <property type="match status" value="1"/>
</dbReference>
<dbReference type="InterPro" id="IPR036224">
    <property type="entry name" value="GINS_bundle-like_dom_sf"/>
</dbReference>
<keyword evidence="4 6" id="KW-0235">DNA replication</keyword>
<dbReference type="CDD" id="cd21692">
    <property type="entry name" value="GINS_B_Sld5"/>
    <property type="match status" value="1"/>
</dbReference>
<comment type="subcellular location">
    <subcellularLocation>
        <location evidence="1 6">Nucleus</location>
    </subcellularLocation>
</comment>
<evidence type="ECO:0000256" key="6">
    <source>
        <dbReference type="PIRNR" id="PIRNR007764"/>
    </source>
</evidence>
<evidence type="ECO:0000256" key="2">
    <source>
        <dbReference type="ARBA" id="ARBA00008187"/>
    </source>
</evidence>
<feature type="domain" description="DNA replication complex GINS protein SLD5 C-terminal" evidence="8">
    <location>
        <begin position="162"/>
        <end position="219"/>
    </location>
</feature>
<accession>A0AA38ICI4</accession>
<dbReference type="InterPro" id="IPR031633">
    <property type="entry name" value="SLD5_C"/>
</dbReference>
<dbReference type="SUPFAM" id="SSF158573">
    <property type="entry name" value="GINS helical bundle-like"/>
    <property type="match status" value="1"/>
</dbReference>
<comment type="caution">
    <text evidence="9">The sequence shown here is derived from an EMBL/GenBank/DDBJ whole genome shotgun (WGS) entry which is preliminary data.</text>
</comment>
<feature type="domain" description="GINS subunit" evidence="7">
    <location>
        <begin position="57"/>
        <end position="142"/>
    </location>
</feature>
<dbReference type="FunFam" id="3.40.5.60:FF:000001">
    <property type="entry name" value="DNA replication complex GINS protein SLD5"/>
    <property type="match status" value="1"/>
</dbReference>
<evidence type="ECO:0000313" key="9">
    <source>
        <dbReference type="EMBL" id="KAJ3653305.1"/>
    </source>
</evidence>
<dbReference type="PIRSF" id="PIRSF007764">
    <property type="entry name" value="Sld5"/>
    <property type="match status" value="1"/>
</dbReference>
<organism evidence="9 10">
    <name type="scientific">Zophobas morio</name>
    <dbReference type="NCBI Taxonomy" id="2755281"/>
    <lineage>
        <taxon>Eukaryota</taxon>
        <taxon>Metazoa</taxon>
        <taxon>Ecdysozoa</taxon>
        <taxon>Arthropoda</taxon>
        <taxon>Hexapoda</taxon>
        <taxon>Insecta</taxon>
        <taxon>Pterygota</taxon>
        <taxon>Neoptera</taxon>
        <taxon>Endopterygota</taxon>
        <taxon>Coleoptera</taxon>
        <taxon>Polyphaga</taxon>
        <taxon>Cucujiformia</taxon>
        <taxon>Tenebrionidae</taxon>
        <taxon>Zophobas</taxon>
    </lineage>
</organism>
<name>A0AA38ICI4_9CUCU</name>
<evidence type="ECO:0000259" key="8">
    <source>
        <dbReference type="Pfam" id="PF16922"/>
    </source>
</evidence>
<evidence type="ECO:0000256" key="5">
    <source>
        <dbReference type="ARBA" id="ARBA00023242"/>
    </source>
</evidence>
<proteinExistence type="inferred from homology"/>
<evidence type="ECO:0000256" key="4">
    <source>
        <dbReference type="ARBA" id="ARBA00022705"/>
    </source>
</evidence>